<dbReference type="Pfam" id="PF12228">
    <property type="entry name" value="DUF3604"/>
    <property type="match status" value="1"/>
</dbReference>
<organism evidence="1 2">
    <name type="scientific">Salipiger mangrovisoli</name>
    <dbReference type="NCBI Taxonomy" id="2865933"/>
    <lineage>
        <taxon>Bacteria</taxon>
        <taxon>Pseudomonadati</taxon>
        <taxon>Pseudomonadota</taxon>
        <taxon>Alphaproteobacteria</taxon>
        <taxon>Rhodobacterales</taxon>
        <taxon>Roseobacteraceae</taxon>
        <taxon>Salipiger</taxon>
    </lineage>
</organism>
<evidence type="ECO:0000313" key="1">
    <source>
        <dbReference type="EMBL" id="MBE9640756.1"/>
    </source>
</evidence>
<reference evidence="1 2" key="1">
    <citation type="journal article" date="2021" name="Int. J. Syst. Evol. Microbiol.">
        <title>Salipiger mangrovisoli sp. nov., isolated from mangrove soil and the proposal for the reclassification of Paraphaeobacter pallidus as Salipiger pallidus comb. nov.</title>
        <authorList>
            <person name="Du J."/>
            <person name="Liu Y."/>
            <person name="Pei T."/>
            <person name="Deng M.R."/>
            <person name="Zhu H."/>
        </authorList>
    </citation>
    <scope>NUCLEOTIDE SEQUENCE [LARGE SCALE GENOMIC DNA]</scope>
    <source>
        <strain evidence="1 2">6D45A</strain>
    </source>
</reference>
<name>A0ABR9XB93_9RHOB</name>
<accession>A0ABR9XB93</accession>
<dbReference type="InterPro" id="IPR022028">
    <property type="entry name" value="DUF3604"/>
</dbReference>
<evidence type="ECO:0000313" key="2">
    <source>
        <dbReference type="Proteomes" id="UP000607796"/>
    </source>
</evidence>
<sequence length="23" mass="2725">MADEVPMIITERAYSSPIWYNHT</sequence>
<comment type="caution">
    <text evidence="1">The sequence shown here is derived from an EMBL/GenBank/DDBJ whole genome shotgun (WGS) entry which is preliminary data.</text>
</comment>
<gene>
    <name evidence="1" type="ORF">IQ782_28315</name>
</gene>
<proteinExistence type="predicted"/>
<dbReference type="EMBL" id="JADFFK010000046">
    <property type="protein sequence ID" value="MBE9640756.1"/>
    <property type="molecule type" value="Genomic_DNA"/>
</dbReference>
<keyword evidence="2" id="KW-1185">Reference proteome</keyword>
<dbReference type="Proteomes" id="UP000607796">
    <property type="component" value="Unassembled WGS sequence"/>
</dbReference>
<protein>
    <submittedName>
        <fullName evidence="1">DUF3604 domain-containing protein</fullName>
    </submittedName>
</protein>